<gene>
    <name evidence="1" type="primary">Mo06777</name>
    <name evidence="1" type="ORF">E5Q_06777</name>
</gene>
<evidence type="ECO:0000313" key="2">
    <source>
        <dbReference type="Proteomes" id="UP000009131"/>
    </source>
</evidence>
<name>G7EB64_MIXOS</name>
<dbReference type="Pfam" id="PF13671">
    <property type="entry name" value="AAA_33"/>
    <property type="match status" value="1"/>
</dbReference>
<protein>
    <recommendedName>
        <fullName evidence="3">tRNA ligase kinase domain-containing protein</fullName>
    </recommendedName>
</protein>
<accession>G7EB64</accession>
<dbReference type="GO" id="GO:0006281">
    <property type="term" value="P:DNA repair"/>
    <property type="evidence" value="ECO:0007669"/>
    <property type="project" value="TreeGrafter"/>
</dbReference>
<dbReference type="eggNOG" id="KOG2134">
    <property type="taxonomic scope" value="Eukaryota"/>
</dbReference>
<dbReference type="OrthoDB" id="3512845at2759"/>
<dbReference type="InterPro" id="IPR027417">
    <property type="entry name" value="P-loop_NTPase"/>
</dbReference>
<dbReference type="GO" id="GO:0046403">
    <property type="term" value="F:polynucleotide 3'-phosphatase activity"/>
    <property type="evidence" value="ECO:0007669"/>
    <property type="project" value="TreeGrafter"/>
</dbReference>
<evidence type="ECO:0008006" key="3">
    <source>
        <dbReference type="Google" id="ProtNLM"/>
    </source>
</evidence>
<dbReference type="EMBL" id="BABT02000261">
    <property type="protein sequence ID" value="GAB00075.1"/>
    <property type="molecule type" value="Genomic_DNA"/>
</dbReference>
<dbReference type="Gene3D" id="3.40.50.300">
    <property type="entry name" value="P-loop containing nucleotide triphosphate hydrolases"/>
    <property type="match status" value="1"/>
</dbReference>
<dbReference type="PANTHER" id="PTHR12083">
    <property type="entry name" value="BIFUNCTIONAL POLYNUCLEOTIDE PHOSPHATASE/KINASE"/>
    <property type="match status" value="1"/>
</dbReference>
<dbReference type="Proteomes" id="UP000009131">
    <property type="component" value="Unassembled WGS sequence"/>
</dbReference>
<dbReference type="STRING" id="764103.G7EB64"/>
<reference evidence="1 2" key="2">
    <citation type="journal article" date="2012" name="Open Biol.">
        <title>Characteristics of nucleosomes and linker DNA regions on the genome of the basidiomycete Mixia osmundae revealed by mono- and dinucleosome mapping.</title>
        <authorList>
            <person name="Nishida H."/>
            <person name="Kondo S."/>
            <person name="Matsumoto T."/>
            <person name="Suzuki Y."/>
            <person name="Yoshikawa H."/>
            <person name="Taylor T.D."/>
            <person name="Sugiyama J."/>
        </authorList>
    </citation>
    <scope>NUCLEOTIDE SEQUENCE [LARGE SCALE GENOMIC DNA]</scope>
    <source>
        <strain evidence="2">CBS 9802 / IAM 14324 / JCM 22182 / KY 12970</strain>
    </source>
</reference>
<organism evidence="1 2">
    <name type="scientific">Mixia osmundae (strain CBS 9802 / IAM 14324 / JCM 22182 / KY 12970)</name>
    <dbReference type="NCBI Taxonomy" id="764103"/>
    <lineage>
        <taxon>Eukaryota</taxon>
        <taxon>Fungi</taxon>
        <taxon>Dikarya</taxon>
        <taxon>Basidiomycota</taxon>
        <taxon>Pucciniomycotina</taxon>
        <taxon>Mixiomycetes</taxon>
        <taxon>Mixiales</taxon>
        <taxon>Mixiaceae</taxon>
        <taxon>Mixia</taxon>
    </lineage>
</organism>
<dbReference type="RefSeq" id="XP_014565119.1">
    <property type="nucleotide sequence ID" value="XM_014709633.1"/>
</dbReference>
<reference evidence="1 2" key="1">
    <citation type="journal article" date="2011" name="J. Gen. Appl. Microbiol.">
        <title>Draft genome sequencing of the enigmatic basidiomycete Mixia osmundae.</title>
        <authorList>
            <person name="Nishida H."/>
            <person name="Nagatsuka Y."/>
            <person name="Sugiyama J."/>
        </authorList>
    </citation>
    <scope>NUCLEOTIDE SEQUENCE [LARGE SCALE GENOMIC DNA]</scope>
    <source>
        <strain evidence="2">CBS 9802 / IAM 14324 / JCM 22182 / KY 12970</strain>
    </source>
</reference>
<dbReference type="GO" id="GO:0046404">
    <property type="term" value="F:ATP-dependent polydeoxyribonucleotide 5'-hydroxyl-kinase activity"/>
    <property type="evidence" value="ECO:0007669"/>
    <property type="project" value="TreeGrafter"/>
</dbReference>
<dbReference type="PANTHER" id="PTHR12083:SF9">
    <property type="entry name" value="BIFUNCTIONAL POLYNUCLEOTIDE PHOSPHATASE_KINASE"/>
    <property type="match status" value="1"/>
</dbReference>
<dbReference type="InParanoid" id="G7EB64"/>
<keyword evidence="2" id="KW-1185">Reference proteome</keyword>
<dbReference type="AlphaFoldDB" id="G7EB64"/>
<sequence>MDLPILAAHGHEQARQQQMLVLCGVIGSGKSTLADGIVSRYPQYKRICQDVLGDRRSCEAMAELYLSQGLSVIIDRQNFDIKQRKPFVSIAARLNVSVLAIVFSTPQDVCKERLLLRKGHETIQTPQEAMRILPMVLRDWQTPTAREGFHGILTLPACLPADAPRFVLEQSAVMPSVASQPAYIGGRAFAAAPRAPWAR</sequence>
<comment type="caution">
    <text evidence="1">The sequence shown here is derived from an EMBL/GenBank/DDBJ whole genome shotgun (WGS) entry which is preliminary data.</text>
</comment>
<evidence type="ECO:0000313" key="1">
    <source>
        <dbReference type="EMBL" id="GAB00075.1"/>
    </source>
</evidence>
<dbReference type="OMA" id="SCEAMAE"/>
<dbReference type="SUPFAM" id="SSF52540">
    <property type="entry name" value="P-loop containing nucleoside triphosphate hydrolases"/>
    <property type="match status" value="1"/>
</dbReference>
<proteinExistence type="predicted"/>
<dbReference type="GO" id="GO:0003690">
    <property type="term" value="F:double-stranded DNA binding"/>
    <property type="evidence" value="ECO:0007669"/>
    <property type="project" value="TreeGrafter"/>
</dbReference>
<dbReference type="HOGENOM" id="CLU_1372514_0_0_1"/>